<proteinExistence type="evidence at transcript level"/>
<dbReference type="GO" id="GO:1990756">
    <property type="term" value="F:ubiquitin-like ligase-substrate adaptor activity"/>
    <property type="evidence" value="ECO:0007669"/>
    <property type="project" value="TreeGrafter"/>
</dbReference>
<reference evidence="1" key="1">
    <citation type="submission" date="2008-10" db="EMBL/GenBank/DDBJ databases">
        <authorList>
            <consortium name="cGRASP (B.F. Koop &amp; W.S. Davidson)"/>
            <person name="Leong J."/>
            <person name="von Schalburg K."/>
            <person name="Cooper G."/>
            <person name="Moore R."/>
            <person name="Holt R."/>
            <person name="Davidson W.S."/>
            <person name="Koop B.F."/>
        </authorList>
    </citation>
    <scope>NUCLEOTIDE SEQUENCE</scope>
    <source>
        <tissue evidence="1">Thymus</tissue>
    </source>
</reference>
<dbReference type="EMBL" id="BT049857">
    <property type="protein sequence ID" value="ACI69658.1"/>
    <property type="molecule type" value="mRNA"/>
</dbReference>
<dbReference type="GO" id="GO:0031462">
    <property type="term" value="C:Cul2-RING ubiquitin ligase complex"/>
    <property type="evidence" value="ECO:0007669"/>
    <property type="project" value="TreeGrafter"/>
</dbReference>
<dbReference type="GO" id="GO:0006886">
    <property type="term" value="P:intracellular protein transport"/>
    <property type="evidence" value="ECO:0007669"/>
    <property type="project" value="InterPro"/>
</dbReference>
<dbReference type="PANTHER" id="PTHR46575:SF1">
    <property type="entry name" value="AMYLOID PROTEIN-BINDING PROTEIN 2"/>
    <property type="match status" value="1"/>
</dbReference>
<gene>
    <name evidence="1" type="primary">APBP2</name>
</gene>
<accession>B5XFN8</accession>
<organism evidence="1">
    <name type="scientific">Salmo salar</name>
    <name type="common">Atlantic salmon</name>
    <dbReference type="NCBI Taxonomy" id="8030"/>
    <lineage>
        <taxon>Eukaryota</taxon>
        <taxon>Metazoa</taxon>
        <taxon>Chordata</taxon>
        <taxon>Craniata</taxon>
        <taxon>Vertebrata</taxon>
        <taxon>Euteleostomi</taxon>
        <taxon>Actinopterygii</taxon>
        <taxon>Neopterygii</taxon>
        <taxon>Teleostei</taxon>
        <taxon>Protacanthopterygii</taxon>
        <taxon>Salmoniformes</taxon>
        <taxon>Salmonidae</taxon>
        <taxon>Salmoninae</taxon>
        <taxon>Salmo</taxon>
    </lineage>
</organism>
<evidence type="ECO:0000313" key="1">
    <source>
        <dbReference type="EMBL" id="ACI69658.1"/>
    </source>
</evidence>
<reference evidence="1" key="3">
    <citation type="submission" date="2010-08" db="EMBL/GenBank/DDBJ databases">
        <authorList>
            <consortium name="cGRASP (B.F. Koop &amp; W.S. Davidson)"/>
        </authorList>
    </citation>
    <scope>NUCLEOTIDE SEQUENCE</scope>
    <source>
        <tissue evidence="1">Thymus</tissue>
    </source>
</reference>
<sequence>MAALELEWIPETLCNTAISAVVDNYSRSRRDIRSLPENIQFDVYYKEGEEWTRSPV</sequence>
<dbReference type="InterPro" id="IPR042476">
    <property type="entry name" value="APPBP2"/>
</dbReference>
<dbReference type="GO" id="GO:0043161">
    <property type="term" value="P:proteasome-mediated ubiquitin-dependent protein catabolic process"/>
    <property type="evidence" value="ECO:0007669"/>
    <property type="project" value="TreeGrafter"/>
</dbReference>
<reference evidence="1" key="2">
    <citation type="journal article" date="2010" name="BMC Genomics">
        <title>Salmo salar and Esox lucius full-length cDNA sequences reveal changes in evolutionary pressures on a post-tetraploidization genome.</title>
        <authorList>
            <person name="Leong J.S."/>
            <person name="Jantzen S.G."/>
            <person name="von Schalburg K.R."/>
            <person name="Cooper G.A."/>
            <person name="Messmer A.M."/>
            <person name="Liao N.Y."/>
            <person name="Munro S."/>
            <person name="Moore R."/>
            <person name="Holt R.A."/>
            <person name="Jones S.J."/>
            <person name="Davidson W.S."/>
            <person name="Koop B.F."/>
        </authorList>
    </citation>
    <scope>NUCLEOTIDE SEQUENCE</scope>
    <source>
        <tissue evidence="1">Thymus</tissue>
    </source>
</reference>
<protein>
    <submittedName>
        <fullName evidence="1">Amyloid protein-binding protein 2</fullName>
    </submittedName>
</protein>
<name>B5XFN8_SALSA</name>
<dbReference type="AlphaFoldDB" id="B5XFN8"/>
<dbReference type="PANTHER" id="PTHR46575">
    <property type="entry name" value="AMYLOID PROTEIN-BINDING PROTEIN 2"/>
    <property type="match status" value="1"/>
</dbReference>